<evidence type="ECO:0000256" key="5">
    <source>
        <dbReference type="PROSITE-ProRule" id="PRU10007"/>
    </source>
</evidence>
<feature type="domain" description="Aldehyde dehydrogenase" evidence="7">
    <location>
        <begin position="43"/>
        <end position="500"/>
    </location>
</feature>
<dbReference type="InterPro" id="IPR029510">
    <property type="entry name" value="Ald_DH_CS_GLU"/>
</dbReference>
<reference evidence="8" key="2">
    <citation type="journal article" date="2021" name="PeerJ">
        <title>Extensive microbial diversity within the chicken gut microbiome revealed by metagenomics and culture.</title>
        <authorList>
            <person name="Gilroy R."/>
            <person name="Ravi A."/>
            <person name="Getino M."/>
            <person name="Pursley I."/>
            <person name="Horton D.L."/>
            <person name="Alikhan N.F."/>
            <person name="Baker D."/>
            <person name="Gharbi K."/>
            <person name="Hall N."/>
            <person name="Watson M."/>
            <person name="Adriaenssens E.M."/>
            <person name="Foster-Nyarko E."/>
            <person name="Jarju S."/>
            <person name="Secka A."/>
            <person name="Antonio M."/>
            <person name="Oren A."/>
            <person name="Chaudhuri R.R."/>
            <person name="La Ragione R."/>
            <person name="Hildebrand F."/>
            <person name="Pallen M.J."/>
        </authorList>
    </citation>
    <scope>NUCLEOTIDE SEQUENCE</scope>
    <source>
        <strain evidence="8">ChiGjej1B1-2707</strain>
    </source>
</reference>
<dbReference type="InterPro" id="IPR044638">
    <property type="entry name" value="ALDH7A1-like"/>
</dbReference>
<dbReference type="EMBL" id="DVGB01000022">
    <property type="protein sequence ID" value="HIR00999.1"/>
    <property type="molecule type" value="Genomic_DNA"/>
</dbReference>
<sequence>MSNQPNERVRYQGVDYSLIDSVSGLNPGAWVGVRPLACGEGELVSTSPADGLSLGRVDRPGEAACEEAIQAAANAFAIWRTVPAPVRGRVVRRIGERLREEQDALGALISLEMGKIYSEGKGEVQSMIDTCDYAAGFSRDLFGLTMASERPGHRMMEQYQPLGPIGVISSFNFPAAVWAWNAMFAAVCGDTVVWKPASAVPLTAIAVQRIAGEVLQEFDMPEGVFTLVAGGPAAGDAIVEDPRIRLISFTGSTNVGHGVAKKASGRFCRTVLELGGNNAAIVTPAMDPAVAIPALVFGAVGTTGQRCTSTRRVIVHESIFERVADAMVDAYGKLRAGHPFEQGVHYGPLVYESVCDDYQAAVQRAVGEGGKLLCGGDRLPELGPCYVAPAIVAATADMPCTQEELFGPLVYLIPYKGNVEDAIALQNGVRQGLASAIFTEDLREVETFVSAVGSDCGIANVNLGTAGAEIGAAFGGEKESGFGRELGPEGWKTYMRRQTVTVNYSGKVAMPQGVQFKL</sequence>
<organism evidence="8 9">
    <name type="scientific">Candidatus Aveggerthella stercoripullorum</name>
    <dbReference type="NCBI Taxonomy" id="2840688"/>
    <lineage>
        <taxon>Bacteria</taxon>
        <taxon>Bacillati</taxon>
        <taxon>Actinomycetota</taxon>
        <taxon>Coriobacteriia</taxon>
        <taxon>Eggerthellales</taxon>
        <taxon>Eggerthellaceae</taxon>
        <taxon>Eggerthellaceae incertae sedis</taxon>
        <taxon>Candidatus Aveggerthella</taxon>
    </lineage>
</organism>
<dbReference type="Pfam" id="PF00171">
    <property type="entry name" value="Aldedh"/>
    <property type="match status" value="1"/>
</dbReference>
<comment type="similarity">
    <text evidence="6">Belongs to the aldehyde dehydrogenase family.</text>
</comment>
<feature type="active site" evidence="5">
    <location>
        <position position="273"/>
    </location>
</feature>
<dbReference type="InterPro" id="IPR015590">
    <property type="entry name" value="Aldehyde_DH_dom"/>
</dbReference>
<dbReference type="InterPro" id="IPR016161">
    <property type="entry name" value="Ald_DH/histidinol_DH"/>
</dbReference>
<comment type="subunit">
    <text evidence="1">Homotetramer.</text>
</comment>
<accession>A0A9D0ZYT5</accession>
<dbReference type="GO" id="GO:0004029">
    <property type="term" value="F:aldehyde dehydrogenase (NAD+) activity"/>
    <property type="evidence" value="ECO:0007669"/>
    <property type="project" value="UniProtKB-EC"/>
</dbReference>
<evidence type="ECO:0000256" key="4">
    <source>
        <dbReference type="ARBA" id="ARBA00024226"/>
    </source>
</evidence>
<keyword evidence="2 6" id="KW-0560">Oxidoreductase</keyword>
<dbReference type="Proteomes" id="UP000824261">
    <property type="component" value="Unassembled WGS sequence"/>
</dbReference>
<dbReference type="PROSITE" id="PS00687">
    <property type="entry name" value="ALDEHYDE_DEHYDR_GLU"/>
    <property type="match status" value="1"/>
</dbReference>
<proteinExistence type="inferred from homology"/>
<evidence type="ECO:0000256" key="2">
    <source>
        <dbReference type="ARBA" id="ARBA00023002"/>
    </source>
</evidence>
<dbReference type="PANTHER" id="PTHR43521">
    <property type="entry name" value="ALPHA-AMINOADIPIC SEMIALDEHYDE DEHYDROGENASE"/>
    <property type="match status" value="1"/>
</dbReference>
<evidence type="ECO:0000313" key="9">
    <source>
        <dbReference type="Proteomes" id="UP000824261"/>
    </source>
</evidence>
<evidence type="ECO:0000256" key="3">
    <source>
        <dbReference type="ARBA" id="ARBA00023027"/>
    </source>
</evidence>
<reference evidence="8" key="1">
    <citation type="submission" date="2020-10" db="EMBL/GenBank/DDBJ databases">
        <authorList>
            <person name="Gilroy R."/>
        </authorList>
    </citation>
    <scope>NUCLEOTIDE SEQUENCE</scope>
    <source>
        <strain evidence="8">ChiGjej1B1-2707</strain>
    </source>
</reference>
<dbReference type="InterPro" id="IPR016162">
    <property type="entry name" value="Ald_DH_N"/>
</dbReference>
<gene>
    <name evidence="8" type="ORF">IAA69_01840</name>
</gene>
<evidence type="ECO:0000313" key="8">
    <source>
        <dbReference type="EMBL" id="HIR00999.1"/>
    </source>
</evidence>
<evidence type="ECO:0000256" key="1">
    <source>
        <dbReference type="ARBA" id="ARBA00011881"/>
    </source>
</evidence>
<dbReference type="PANTHER" id="PTHR43521:SF1">
    <property type="entry name" value="ALPHA-AMINOADIPIC SEMIALDEHYDE DEHYDROGENASE"/>
    <property type="match status" value="1"/>
</dbReference>
<dbReference type="SUPFAM" id="SSF53720">
    <property type="entry name" value="ALDH-like"/>
    <property type="match status" value="1"/>
</dbReference>
<dbReference type="InterPro" id="IPR016163">
    <property type="entry name" value="Ald_DH_C"/>
</dbReference>
<dbReference type="Gene3D" id="3.40.605.10">
    <property type="entry name" value="Aldehyde Dehydrogenase, Chain A, domain 1"/>
    <property type="match status" value="1"/>
</dbReference>
<dbReference type="AlphaFoldDB" id="A0A9D0ZYT5"/>
<comment type="caution">
    <text evidence="8">The sequence shown here is derived from an EMBL/GenBank/DDBJ whole genome shotgun (WGS) entry which is preliminary data.</text>
</comment>
<protein>
    <recommendedName>
        <fullName evidence="4">aldehyde dehydrogenase (NAD(+))</fullName>
        <ecNumber evidence="4">1.2.1.3</ecNumber>
    </recommendedName>
</protein>
<dbReference type="EC" id="1.2.1.3" evidence="4"/>
<dbReference type="Gene3D" id="3.40.309.10">
    <property type="entry name" value="Aldehyde Dehydrogenase, Chain A, domain 2"/>
    <property type="match status" value="1"/>
</dbReference>
<evidence type="ECO:0000259" key="7">
    <source>
        <dbReference type="Pfam" id="PF00171"/>
    </source>
</evidence>
<keyword evidence="3" id="KW-0520">NAD</keyword>
<name>A0A9D0ZYT5_9ACTN</name>
<evidence type="ECO:0000256" key="6">
    <source>
        <dbReference type="RuleBase" id="RU003345"/>
    </source>
</evidence>